<dbReference type="RefSeq" id="WP_008681058.1">
    <property type="nucleotide sequence ID" value="NZ_BAAACM010000008.1"/>
</dbReference>
<organism evidence="8 9">
    <name type="scientific">Clostridium tertium</name>
    <dbReference type="NCBI Taxonomy" id="1559"/>
    <lineage>
        <taxon>Bacteria</taxon>
        <taxon>Bacillati</taxon>
        <taxon>Bacillota</taxon>
        <taxon>Clostridia</taxon>
        <taxon>Eubacteriales</taxon>
        <taxon>Clostridiaceae</taxon>
        <taxon>Clostridium</taxon>
    </lineage>
</organism>
<keyword evidence="6" id="KW-0460">Magnesium</keyword>
<keyword evidence="9" id="KW-1185">Reference proteome</keyword>
<evidence type="ECO:0000256" key="1">
    <source>
        <dbReference type="ARBA" id="ARBA00022448"/>
    </source>
</evidence>
<dbReference type="PIRSF" id="PIRSF000699">
    <property type="entry name" value="PTS_IILac_III"/>
    <property type="match status" value="1"/>
</dbReference>
<evidence type="ECO:0000256" key="2">
    <source>
        <dbReference type="ARBA" id="ARBA00022597"/>
    </source>
</evidence>
<dbReference type="PANTHER" id="PTHR34382:SF7">
    <property type="entry name" value="PTS SYSTEM N,N'-DIACETYLCHITOBIOSE-SPECIFIC EIIA COMPONENT"/>
    <property type="match status" value="1"/>
</dbReference>
<dbReference type="SUPFAM" id="SSF46973">
    <property type="entry name" value="Enzyme IIa from lactose specific PTS, IIa-lac"/>
    <property type="match status" value="1"/>
</dbReference>
<evidence type="ECO:0000313" key="9">
    <source>
        <dbReference type="Proteomes" id="UP001141183"/>
    </source>
</evidence>
<evidence type="ECO:0000313" key="8">
    <source>
        <dbReference type="EMBL" id="MDC4239584.1"/>
    </source>
</evidence>
<dbReference type="Proteomes" id="UP001141183">
    <property type="component" value="Unassembled WGS sequence"/>
</dbReference>
<protein>
    <submittedName>
        <fullName evidence="8">PTS lactose/cellobiose transporter subunit IIA</fullName>
    </submittedName>
</protein>
<dbReference type="AlphaFoldDB" id="A0A9X3XL02"/>
<feature type="modified residue" description="Phosphohistidine; by HPr" evidence="7">
    <location>
        <position position="76"/>
    </location>
</feature>
<dbReference type="InterPro" id="IPR036542">
    <property type="entry name" value="PTS_IIA_lac/cel_sf"/>
</dbReference>
<dbReference type="GO" id="GO:0046872">
    <property type="term" value="F:metal ion binding"/>
    <property type="evidence" value="ECO:0007669"/>
    <property type="project" value="UniProtKB-KW"/>
</dbReference>
<evidence type="ECO:0000256" key="5">
    <source>
        <dbReference type="PIRSR" id="PIRSR000699-1"/>
    </source>
</evidence>
<keyword evidence="2" id="KW-0762">Sugar transport</keyword>
<dbReference type="PROSITE" id="PS51095">
    <property type="entry name" value="PTS_EIIA_TYPE_3"/>
    <property type="match status" value="1"/>
</dbReference>
<dbReference type="GeneID" id="93043024"/>
<keyword evidence="1" id="KW-0813">Transport</keyword>
<gene>
    <name evidence="8" type="ORF">NE398_05315</name>
</gene>
<evidence type="ECO:0000256" key="4">
    <source>
        <dbReference type="ARBA" id="ARBA00022683"/>
    </source>
</evidence>
<comment type="caution">
    <text evidence="8">The sequence shown here is derived from an EMBL/GenBank/DDBJ whole genome shotgun (WGS) entry which is preliminary data.</text>
</comment>
<dbReference type="InterPro" id="IPR003188">
    <property type="entry name" value="PTS_IIA_lac/cel"/>
</dbReference>
<dbReference type="PANTHER" id="PTHR34382">
    <property type="entry name" value="PTS SYSTEM N,N'-DIACETYLCHITOBIOSE-SPECIFIC EIIA COMPONENT"/>
    <property type="match status" value="1"/>
</dbReference>
<feature type="binding site" evidence="6">
    <location>
        <position position="79"/>
    </location>
    <ligand>
        <name>Mg(2+)</name>
        <dbReference type="ChEBI" id="CHEBI:18420"/>
        <note>ligand shared between all trimeric partners</note>
    </ligand>
</feature>
<dbReference type="CDD" id="cd00215">
    <property type="entry name" value="PTS_IIA_lac"/>
    <property type="match status" value="1"/>
</dbReference>
<comment type="cofactor">
    <cofactor evidence="6">
        <name>Mg(2+)</name>
        <dbReference type="ChEBI" id="CHEBI:18420"/>
    </cofactor>
    <text evidence="6">Binds 1 Mg(2+) ion per trimer.</text>
</comment>
<dbReference type="Gene3D" id="1.20.58.80">
    <property type="entry name" value="Phosphotransferase system, lactose/cellobiose-type IIA subunit"/>
    <property type="match status" value="1"/>
</dbReference>
<dbReference type="GO" id="GO:0016740">
    <property type="term" value="F:transferase activity"/>
    <property type="evidence" value="ECO:0007669"/>
    <property type="project" value="UniProtKB-KW"/>
</dbReference>
<feature type="active site" description="Tele-phosphohistidine intermediate" evidence="5">
    <location>
        <position position="76"/>
    </location>
</feature>
<reference evidence="8" key="1">
    <citation type="submission" date="2022-05" db="EMBL/GenBank/DDBJ databases">
        <title>Draft genome sequence of Clostridium tertium strain CP3 isolated from Peru.</title>
        <authorList>
            <person name="Hurtado R."/>
            <person name="Lima L."/>
            <person name="Sousa T."/>
            <person name="Jaiswal A.K."/>
            <person name="Tiwari S."/>
            <person name="Maturrano L."/>
            <person name="Brenig B."/>
            <person name="Azevedo V."/>
        </authorList>
    </citation>
    <scope>NUCLEOTIDE SEQUENCE</scope>
    <source>
        <strain evidence="8">CP3</strain>
    </source>
</reference>
<keyword evidence="3" id="KW-0808">Transferase</keyword>
<sequence length="104" mass="11708">MDNLELVSFQLISNVGEARSALFEAMRAAREECFEEADKLVRDAEDSLIKAHESHSSLIMQEASGDKVQISLLLMHAEDQLMTTELLKGMAKEVILTHKKYSNK</sequence>
<dbReference type="Pfam" id="PF02255">
    <property type="entry name" value="PTS_IIA"/>
    <property type="match status" value="1"/>
</dbReference>
<evidence type="ECO:0000256" key="7">
    <source>
        <dbReference type="PROSITE-ProRule" id="PRU00418"/>
    </source>
</evidence>
<accession>A0A9X3XL02</accession>
<dbReference type="EMBL" id="JAMRYU010000004">
    <property type="protein sequence ID" value="MDC4239584.1"/>
    <property type="molecule type" value="Genomic_DNA"/>
</dbReference>
<keyword evidence="4" id="KW-0598">Phosphotransferase system</keyword>
<dbReference type="GO" id="GO:0009401">
    <property type="term" value="P:phosphoenolpyruvate-dependent sugar phosphotransferase system"/>
    <property type="evidence" value="ECO:0007669"/>
    <property type="project" value="UniProtKB-KW"/>
</dbReference>
<evidence type="ECO:0000256" key="3">
    <source>
        <dbReference type="ARBA" id="ARBA00022679"/>
    </source>
</evidence>
<proteinExistence type="predicted"/>
<name>A0A9X3XL02_9CLOT</name>
<keyword evidence="6" id="KW-0479">Metal-binding</keyword>
<evidence type="ECO:0000256" key="6">
    <source>
        <dbReference type="PIRSR" id="PIRSR000699-2"/>
    </source>
</evidence>